<proteinExistence type="predicted"/>
<reference evidence="1" key="2">
    <citation type="submission" date="2022-06" db="UniProtKB">
        <authorList>
            <consortium name="EnsemblMetazoa"/>
        </authorList>
    </citation>
    <scope>IDENTIFICATION</scope>
    <source>
        <strain evidence="1">DF5081</strain>
    </source>
</reference>
<accession>A0A8R1IIN5</accession>
<dbReference type="EnsemblMetazoa" id="CJA36992a.1">
    <property type="protein sequence ID" value="CJA36992a.1"/>
    <property type="gene ID" value="WBGene00212839"/>
</dbReference>
<evidence type="ECO:0000313" key="2">
    <source>
        <dbReference type="Proteomes" id="UP000005237"/>
    </source>
</evidence>
<sequence length="183" mass="20749">MSCEDVNSIVPIKLAQRFIHVVDFNADAVTCYSASTGTVSYDSIASPKNGRPDFALLKGATQCMRQPPRPHNVSKICKVLNVGMVETPTPVDLDMFREVRKEQRRRRAEISSASMSLSSWNEVNHEVQETLKECFQHFQKSGTNTKVYSMNVEFPTKRKRNPEFLVTKKVVLSTRHDGQTRLS</sequence>
<name>A0A8R1IIN5_CAEJA</name>
<evidence type="ECO:0000313" key="1">
    <source>
        <dbReference type="EnsemblMetazoa" id="CJA36992a.1"/>
    </source>
</evidence>
<dbReference type="Proteomes" id="UP000005237">
    <property type="component" value="Unassembled WGS sequence"/>
</dbReference>
<dbReference type="AlphaFoldDB" id="A0A8R1IIN5"/>
<protein>
    <submittedName>
        <fullName evidence="1">Uncharacterized protein</fullName>
    </submittedName>
</protein>
<keyword evidence="2" id="KW-1185">Reference proteome</keyword>
<reference evidence="2" key="1">
    <citation type="submission" date="2010-08" db="EMBL/GenBank/DDBJ databases">
        <authorList>
            <consortium name="Caenorhabditis japonica Sequencing Consortium"/>
            <person name="Wilson R.K."/>
        </authorList>
    </citation>
    <scope>NUCLEOTIDE SEQUENCE [LARGE SCALE GENOMIC DNA]</scope>
    <source>
        <strain evidence="2">DF5081</strain>
    </source>
</reference>
<organism evidence="1 2">
    <name type="scientific">Caenorhabditis japonica</name>
    <dbReference type="NCBI Taxonomy" id="281687"/>
    <lineage>
        <taxon>Eukaryota</taxon>
        <taxon>Metazoa</taxon>
        <taxon>Ecdysozoa</taxon>
        <taxon>Nematoda</taxon>
        <taxon>Chromadorea</taxon>
        <taxon>Rhabditida</taxon>
        <taxon>Rhabditina</taxon>
        <taxon>Rhabditomorpha</taxon>
        <taxon>Rhabditoidea</taxon>
        <taxon>Rhabditidae</taxon>
        <taxon>Peloderinae</taxon>
        <taxon>Caenorhabditis</taxon>
    </lineage>
</organism>